<organism evidence="3 4">
    <name type="scientific">Glossina pallidipes</name>
    <name type="common">Tsetse fly</name>
    <dbReference type="NCBI Taxonomy" id="7398"/>
    <lineage>
        <taxon>Eukaryota</taxon>
        <taxon>Metazoa</taxon>
        <taxon>Ecdysozoa</taxon>
        <taxon>Arthropoda</taxon>
        <taxon>Hexapoda</taxon>
        <taxon>Insecta</taxon>
        <taxon>Pterygota</taxon>
        <taxon>Neoptera</taxon>
        <taxon>Endopterygota</taxon>
        <taxon>Diptera</taxon>
        <taxon>Brachycera</taxon>
        <taxon>Muscomorpha</taxon>
        <taxon>Hippoboscoidea</taxon>
        <taxon>Glossinidae</taxon>
        <taxon>Glossina</taxon>
    </lineage>
</organism>
<dbReference type="InterPro" id="IPR003767">
    <property type="entry name" value="Malate/L-lactate_DH-like"/>
</dbReference>
<accession>A0A1B0ABB3</accession>
<dbReference type="Pfam" id="PF02615">
    <property type="entry name" value="Ldh_2"/>
    <property type="match status" value="1"/>
</dbReference>
<comment type="similarity">
    <text evidence="1">Belongs to the LDH2/MDH2 oxidoreductase family.</text>
</comment>
<reference evidence="3" key="2">
    <citation type="submission" date="2020-05" db="UniProtKB">
        <authorList>
            <consortium name="EnsemblMetazoa"/>
        </authorList>
    </citation>
    <scope>IDENTIFICATION</scope>
    <source>
        <strain evidence="3">IAEA</strain>
    </source>
</reference>
<dbReference type="PANTHER" id="PTHR11091:SF0">
    <property type="entry name" value="MALATE DEHYDROGENASE"/>
    <property type="match status" value="1"/>
</dbReference>
<protein>
    <submittedName>
        <fullName evidence="3">Uncharacterized protein</fullName>
    </submittedName>
</protein>
<dbReference type="PANTHER" id="PTHR11091">
    <property type="entry name" value="OXIDOREDUCTASE-RELATED"/>
    <property type="match status" value="1"/>
</dbReference>
<proteinExistence type="inferred from homology"/>
<dbReference type="AlphaFoldDB" id="A0A1B0ABB3"/>
<evidence type="ECO:0000313" key="3">
    <source>
        <dbReference type="EnsemblMetazoa" id="GPAI040073-PA"/>
    </source>
</evidence>
<reference evidence="4" key="1">
    <citation type="submission" date="2014-03" db="EMBL/GenBank/DDBJ databases">
        <authorList>
            <person name="Aksoy S."/>
            <person name="Warren W."/>
            <person name="Wilson R.K."/>
        </authorList>
    </citation>
    <scope>NUCLEOTIDE SEQUENCE [LARGE SCALE GENOMIC DNA]</scope>
    <source>
        <strain evidence="4">IAEA</strain>
    </source>
</reference>
<name>A0A1B0ABB3_GLOPL</name>
<dbReference type="Proteomes" id="UP000092445">
    <property type="component" value="Unassembled WGS sequence"/>
</dbReference>
<sequence length="120" mass="13068">MTSTWPLMELAHATMSILGTNPIAGGVFSGDDHFLLDTATTAVAFGEIEIQRRKEKEKAENFKMLMVGKPLTNVFNGMTKIVKIQKICGLCDYIPLAAHCSPATKKTSSSKKLGFFQNGT</sequence>
<dbReference type="EnsemblMetazoa" id="GPAI040073-RA">
    <property type="protein sequence ID" value="GPAI040073-PA"/>
    <property type="gene ID" value="GPAI040073"/>
</dbReference>
<evidence type="ECO:0000256" key="2">
    <source>
        <dbReference type="ARBA" id="ARBA00023002"/>
    </source>
</evidence>
<evidence type="ECO:0000256" key="1">
    <source>
        <dbReference type="ARBA" id="ARBA00006056"/>
    </source>
</evidence>
<keyword evidence="4" id="KW-1185">Reference proteome</keyword>
<dbReference type="GO" id="GO:0016491">
    <property type="term" value="F:oxidoreductase activity"/>
    <property type="evidence" value="ECO:0007669"/>
    <property type="project" value="UniProtKB-KW"/>
</dbReference>
<dbReference type="Gene3D" id="3.30.1370.60">
    <property type="entry name" value="Hypothetical oxidoreductase yiak, domain 2"/>
    <property type="match status" value="1"/>
</dbReference>
<dbReference type="InterPro" id="IPR036111">
    <property type="entry name" value="Mal/L-sulfo/L-lacto_DH-like_sf"/>
</dbReference>
<evidence type="ECO:0000313" key="4">
    <source>
        <dbReference type="Proteomes" id="UP000092445"/>
    </source>
</evidence>
<keyword evidence="2" id="KW-0560">Oxidoreductase</keyword>
<dbReference type="InterPro" id="IPR043143">
    <property type="entry name" value="Mal/L-sulf/L-lact_DH-like_NADP"/>
</dbReference>
<dbReference type="SUPFAM" id="SSF89733">
    <property type="entry name" value="L-sulfolactate dehydrogenase-like"/>
    <property type="match status" value="1"/>
</dbReference>
<dbReference type="VEuPathDB" id="VectorBase:GPAI040073"/>